<evidence type="ECO:0008006" key="3">
    <source>
        <dbReference type="Google" id="ProtNLM"/>
    </source>
</evidence>
<proteinExistence type="predicted"/>
<evidence type="ECO:0000313" key="2">
    <source>
        <dbReference type="Proteomes" id="UP000265509"/>
    </source>
</evidence>
<name>A0A3L7E3X7_9GAMM</name>
<accession>A0A3L7E3X7</accession>
<dbReference type="SUPFAM" id="SSF158544">
    <property type="entry name" value="GspK insert domain-like"/>
    <property type="match status" value="1"/>
</dbReference>
<sequence length="290" mass="31260">MKAKQGGVALAIVVWFIAGMSLLVAGIVSHARTDTRTTQVHLARAKAVASGDGAIQLAMVERNQGFESAAAGPMISESRHRLGELEVRVQIVPAAGFVDVNHASGDVLAALFRLTAGMTPGDAKTVADNVLKWRQNTGARENRAGPRRGSREFYSLEDMLRVEGVNRALLDAIRDYVVVGNWSSGRMNWSASPGSMMQMLEQVNPEQSGAVGKRRDAMFEAAAAVAGSRRLPASGVFRADAYIGYGGRTWLRRRWLKLESGGDSSLPWRVVRTEAPRVVGLQESKGTSDV</sequence>
<keyword evidence="2" id="KW-1185">Reference proteome</keyword>
<dbReference type="InterPro" id="IPR038072">
    <property type="entry name" value="GspK_central_sf"/>
</dbReference>
<protein>
    <recommendedName>
        <fullName evidence="3">General secretion pathway protein K</fullName>
    </recommendedName>
</protein>
<dbReference type="OrthoDB" id="5740498at2"/>
<dbReference type="RefSeq" id="WP_117952145.1">
    <property type="nucleotide sequence ID" value="NZ_QRAN01000001.1"/>
</dbReference>
<reference evidence="1 2" key="1">
    <citation type="submission" date="2018-07" db="EMBL/GenBank/DDBJ databases">
        <title>Halioglobus sp. genome submission.</title>
        <authorList>
            <person name="Ye M.-Q."/>
            <person name="Du Z.-J."/>
        </authorList>
    </citation>
    <scope>NUCLEOTIDE SEQUENCE [LARGE SCALE GENOMIC DNA]</scope>
    <source>
        <strain evidence="1 2">U0301</strain>
    </source>
</reference>
<dbReference type="Proteomes" id="UP000265509">
    <property type="component" value="Unassembled WGS sequence"/>
</dbReference>
<comment type="caution">
    <text evidence="1">The sequence shown here is derived from an EMBL/GenBank/DDBJ whole genome shotgun (WGS) entry which is preliminary data.</text>
</comment>
<dbReference type="AlphaFoldDB" id="A0A3L7E3X7"/>
<organism evidence="1 2">
    <name type="scientific">Seongchinamella sediminis</name>
    <dbReference type="NCBI Taxonomy" id="2283635"/>
    <lineage>
        <taxon>Bacteria</taxon>
        <taxon>Pseudomonadati</taxon>
        <taxon>Pseudomonadota</taxon>
        <taxon>Gammaproteobacteria</taxon>
        <taxon>Cellvibrionales</taxon>
        <taxon>Halieaceae</taxon>
        <taxon>Seongchinamella</taxon>
    </lineage>
</organism>
<dbReference type="EMBL" id="QRAN01000001">
    <property type="protein sequence ID" value="RLQ23685.1"/>
    <property type="molecule type" value="Genomic_DNA"/>
</dbReference>
<evidence type="ECO:0000313" key="1">
    <source>
        <dbReference type="EMBL" id="RLQ23685.1"/>
    </source>
</evidence>
<gene>
    <name evidence="1" type="ORF">DWB85_00575</name>
</gene>